<evidence type="ECO:0000259" key="1">
    <source>
        <dbReference type="Pfam" id="PF08401"/>
    </source>
</evidence>
<reference evidence="3" key="1">
    <citation type="submission" date="2021-03" db="EMBL/GenBank/DDBJ databases">
        <authorList>
            <person name="Kim M.K."/>
        </authorList>
    </citation>
    <scope>NUCLEOTIDE SEQUENCE</scope>
    <source>
        <strain evidence="3">BT186</strain>
    </source>
</reference>
<feature type="domain" description="Polyvalent protein metallopeptidase" evidence="2">
    <location>
        <begin position="145"/>
        <end position="282"/>
    </location>
</feature>
<name>A0A939JCR6_9BACT</name>
<accession>A0A939JCR6</accession>
<evidence type="ECO:0000259" key="2">
    <source>
        <dbReference type="Pfam" id="PF18818"/>
    </source>
</evidence>
<protein>
    <submittedName>
        <fullName evidence="3">DUF1738 domain-containing protein</fullName>
    </submittedName>
</protein>
<dbReference type="AlphaFoldDB" id="A0A939JCR6"/>
<evidence type="ECO:0000313" key="4">
    <source>
        <dbReference type="Proteomes" id="UP000664144"/>
    </source>
</evidence>
<dbReference type="InterPro" id="IPR017113">
    <property type="entry name" value="Antirestriction_ArdC"/>
</dbReference>
<keyword evidence="4" id="KW-1185">Reference proteome</keyword>
<gene>
    <name evidence="3" type="ORF">J0X19_11870</name>
</gene>
<dbReference type="InterPro" id="IPR013610">
    <property type="entry name" value="ArdC_N"/>
</dbReference>
<dbReference type="Pfam" id="PF18818">
    <property type="entry name" value="MPTase-PolyVal"/>
    <property type="match status" value="1"/>
</dbReference>
<dbReference type="Proteomes" id="UP000664144">
    <property type="component" value="Unassembled WGS sequence"/>
</dbReference>
<proteinExistence type="predicted"/>
<dbReference type="GO" id="GO:0003697">
    <property type="term" value="F:single-stranded DNA binding"/>
    <property type="evidence" value="ECO:0007669"/>
    <property type="project" value="InterPro"/>
</dbReference>
<dbReference type="RefSeq" id="WP_206984571.1">
    <property type="nucleotide sequence ID" value="NZ_JAFLQZ010000006.1"/>
</dbReference>
<organism evidence="3 4">
    <name type="scientific">Hymenobacter telluris</name>
    <dbReference type="NCBI Taxonomy" id="2816474"/>
    <lineage>
        <taxon>Bacteria</taxon>
        <taxon>Pseudomonadati</taxon>
        <taxon>Bacteroidota</taxon>
        <taxon>Cytophagia</taxon>
        <taxon>Cytophagales</taxon>
        <taxon>Hymenobacteraceae</taxon>
        <taxon>Hymenobacter</taxon>
    </lineage>
</organism>
<evidence type="ECO:0000313" key="3">
    <source>
        <dbReference type="EMBL" id="MBO0358645.1"/>
    </source>
</evidence>
<dbReference type="EMBL" id="JAFLQZ010000006">
    <property type="protein sequence ID" value="MBO0358645.1"/>
    <property type="molecule type" value="Genomic_DNA"/>
</dbReference>
<comment type="caution">
    <text evidence="3">The sequence shown here is derived from an EMBL/GenBank/DDBJ whole genome shotgun (WGS) entry which is preliminary data.</text>
</comment>
<sequence length="316" mass="35056">MPQNKAQEEFCQSIADILVQQILTDGRPFMSGFKGRPGLPKNAVTGKRYNGANIFGLWGSQIEHGWESNEFASYKQLASVGKQVKRGEKGTKIAYFDRLAVEDAKTGDEKLIPFLKVSTVFNLEQTEGYEPVIVPHVPLGERMAQVEQYIANTGAVITQDGNGQAYYKPSTDSIHLPDDGCWLSTDTMSPIEQKYAVTFHELGHWTGHPTRCDRNLKTRFAERAYATEELIAETYSAVACAKFGVTREVDPNHGRYMASWCGPAGLIEVLKHDPKAIMPIASAASAALTYTDMLNEKAEMLEMMRNAVNGQLTLRL</sequence>
<feature type="domain" description="N-terminal" evidence="1">
    <location>
        <begin position="12"/>
        <end position="121"/>
    </location>
</feature>
<dbReference type="InterPro" id="IPR041459">
    <property type="entry name" value="MPTase-PolyVal"/>
</dbReference>
<dbReference type="PIRSF" id="PIRSF037112">
    <property type="entry name" value="Antirestriction_ArdC"/>
    <property type="match status" value="1"/>
</dbReference>
<dbReference type="Pfam" id="PF08401">
    <property type="entry name" value="ArdcN"/>
    <property type="match status" value="1"/>
</dbReference>